<protein>
    <submittedName>
        <fullName evidence="1">Uncharacterized protein</fullName>
    </submittedName>
</protein>
<sequence length="251" mass="30231">MSIVLQMDLNIKGKRMLTCYILSVQQSNNQIKKQLQLMTLRDLQIKLRSKSWKINQKRIENHLTILYHNKRIQIRVNPLEYFSKLDKFILILMNKLQQWDTTFDKITSFVQQRLFYISKDIEQSKYEGKTNYLEDLTELSEHYSEDIVKDSKKLEDDNKIIEEIQKQFETLFSNLQYLQLNQTMKNAKSQINEGTQSQIVIQPIKKIIYTIFSYRKPHVQIYYVKHIKTRQLCLKQNQIKKLYKDLCVLIV</sequence>
<dbReference type="AlphaFoldDB" id="A0A8S1YP05"/>
<evidence type="ECO:0000313" key="2">
    <source>
        <dbReference type="Proteomes" id="UP000689195"/>
    </source>
</evidence>
<comment type="caution">
    <text evidence="1">The sequence shown here is derived from an EMBL/GenBank/DDBJ whole genome shotgun (WGS) entry which is preliminary data.</text>
</comment>
<organism evidence="1 2">
    <name type="scientific">Paramecium pentaurelia</name>
    <dbReference type="NCBI Taxonomy" id="43138"/>
    <lineage>
        <taxon>Eukaryota</taxon>
        <taxon>Sar</taxon>
        <taxon>Alveolata</taxon>
        <taxon>Ciliophora</taxon>
        <taxon>Intramacronucleata</taxon>
        <taxon>Oligohymenophorea</taxon>
        <taxon>Peniculida</taxon>
        <taxon>Parameciidae</taxon>
        <taxon>Paramecium</taxon>
    </lineage>
</organism>
<gene>
    <name evidence="1" type="ORF">PPENT_87.1.T2070011</name>
</gene>
<proteinExistence type="predicted"/>
<name>A0A8S1YP05_9CILI</name>
<accession>A0A8S1YP05</accession>
<keyword evidence="2" id="KW-1185">Reference proteome</keyword>
<dbReference type="EMBL" id="CAJJDO010000207">
    <property type="protein sequence ID" value="CAD8214337.1"/>
    <property type="molecule type" value="Genomic_DNA"/>
</dbReference>
<dbReference type="Proteomes" id="UP000689195">
    <property type="component" value="Unassembled WGS sequence"/>
</dbReference>
<reference evidence="1" key="1">
    <citation type="submission" date="2021-01" db="EMBL/GenBank/DDBJ databases">
        <authorList>
            <consortium name="Genoscope - CEA"/>
            <person name="William W."/>
        </authorList>
    </citation>
    <scope>NUCLEOTIDE SEQUENCE</scope>
</reference>
<evidence type="ECO:0000313" key="1">
    <source>
        <dbReference type="EMBL" id="CAD8214337.1"/>
    </source>
</evidence>